<evidence type="ECO:0000259" key="1">
    <source>
        <dbReference type="Pfam" id="PF11716"/>
    </source>
</evidence>
<dbReference type="EMBL" id="JBEZNA010000001">
    <property type="protein sequence ID" value="MEU9575911.1"/>
    <property type="molecule type" value="Genomic_DNA"/>
</dbReference>
<comment type="caution">
    <text evidence="2">The sequence shown here is derived from an EMBL/GenBank/DDBJ whole genome shotgun (WGS) entry which is preliminary data.</text>
</comment>
<dbReference type="InterPro" id="IPR034660">
    <property type="entry name" value="DinB/YfiT-like"/>
</dbReference>
<dbReference type="Gene3D" id="1.20.120.450">
    <property type="entry name" value="dinb family like domain"/>
    <property type="match status" value="1"/>
</dbReference>
<dbReference type="Proteomes" id="UP001551584">
    <property type="component" value="Unassembled WGS sequence"/>
</dbReference>
<dbReference type="Pfam" id="PF11716">
    <property type="entry name" value="MDMPI_N"/>
    <property type="match status" value="1"/>
</dbReference>
<dbReference type="InterPro" id="IPR024344">
    <property type="entry name" value="MDMPI_metal-binding"/>
</dbReference>
<gene>
    <name evidence="2" type="ORF">AB0D95_01180</name>
</gene>
<dbReference type="RefSeq" id="WP_359267902.1">
    <property type="nucleotide sequence ID" value="NZ_JBEZNA010000001.1"/>
</dbReference>
<dbReference type="GO" id="GO:0016853">
    <property type="term" value="F:isomerase activity"/>
    <property type="evidence" value="ECO:0007669"/>
    <property type="project" value="UniProtKB-KW"/>
</dbReference>
<proteinExistence type="predicted"/>
<protein>
    <submittedName>
        <fullName evidence="2">Maleylpyruvate isomerase family mycothiol-dependent enzyme</fullName>
    </submittedName>
</protein>
<keyword evidence="3" id="KW-1185">Reference proteome</keyword>
<keyword evidence="2" id="KW-0413">Isomerase</keyword>
<organism evidence="2 3">
    <name type="scientific">Streptomyces chilikensis</name>
    <dbReference type="NCBI Taxonomy" id="1194079"/>
    <lineage>
        <taxon>Bacteria</taxon>
        <taxon>Bacillati</taxon>
        <taxon>Actinomycetota</taxon>
        <taxon>Actinomycetes</taxon>
        <taxon>Kitasatosporales</taxon>
        <taxon>Streptomycetaceae</taxon>
        <taxon>Streptomyces</taxon>
    </lineage>
</organism>
<evidence type="ECO:0000313" key="3">
    <source>
        <dbReference type="Proteomes" id="UP001551584"/>
    </source>
</evidence>
<accession>A0ABV3EIA5</accession>
<feature type="domain" description="Mycothiol-dependent maleylpyruvate isomerase metal-binding" evidence="1">
    <location>
        <begin position="26"/>
        <end position="173"/>
    </location>
</feature>
<reference evidence="2 3" key="1">
    <citation type="submission" date="2024-06" db="EMBL/GenBank/DDBJ databases">
        <title>The Natural Products Discovery Center: Release of the First 8490 Sequenced Strains for Exploring Actinobacteria Biosynthetic Diversity.</title>
        <authorList>
            <person name="Kalkreuter E."/>
            <person name="Kautsar S.A."/>
            <person name="Yang D."/>
            <person name="Bader C.D."/>
            <person name="Teijaro C.N."/>
            <person name="Fluegel L."/>
            <person name="Davis C.M."/>
            <person name="Simpson J.R."/>
            <person name="Lauterbach L."/>
            <person name="Steele A.D."/>
            <person name="Gui C."/>
            <person name="Meng S."/>
            <person name="Li G."/>
            <person name="Viehrig K."/>
            <person name="Ye F."/>
            <person name="Su P."/>
            <person name="Kiefer A.F."/>
            <person name="Nichols A."/>
            <person name="Cepeda A.J."/>
            <person name="Yan W."/>
            <person name="Fan B."/>
            <person name="Jiang Y."/>
            <person name="Adhikari A."/>
            <person name="Zheng C.-J."/>
            <person name="Schuster L."/>
            <person name="Cowan T.M."/>
            <person name="Smanski M.J."/>
            <person name="Chevrette M.G."/>
            <person name="De Carvalho L.P.S."/>
            <person name="Shen B."/>
        </authorList>
    </citation>
    <scope>NUCLEOTIDE SEQUENCE [LARGE SCALE GENOMIC DNA]</scope>
    <source>
        <strain evidence="2 3">NPDC048117</strain>
    </source>
</reference>
<name>A0ABV3EIA5_9ACTN</name>
<dbReference type="InterPro" id="IPR017517">
    <property type="entry name" value="Maleyloyr_isom"/>
</dbReference>
<dbReference type="SUPFAM" id="SSF109854">
    <property type="entry name" value="DinB/YfiT-like putative metalloenzymes"/>
    <property type="match status" value="1"/>
</dbReference>
<sequence length="271" mass="30057">MTTATTVSARDISRTPGIRARTVNDAEVRASLDVLGSLPADAWSRPTSCTGWSVRDMAAHEVGQCEELAKPWLMFTRIRRARPRHPELGALDGHNESQIEERADLPPERLVHDLAKFGRRGVRGLARVPEPLRRRLRTSLVFPAEGRALPEDSMEYLNSVLVARDMWMHRIDISDATGAEPVLDEHDREIMHQILLDLALDWTGPPCLLELSGPIGGRYRIGDRDGPPAVTLRADAVAFARHLSGRPARGDLRFEGDEETASALADARVVF</sequence>
<dbReference type="NCBIfam" id="TIGR03083">
    <property type="entry name" value="maleylpyruvate isomerase family mycothiol-dependent enzyme"/>
    <property type="match status" value="1"/>
</dbReference>
<evidence type="ECO:0000313" key="2">
    <source>
        <dbReference type="EMBL" id="MEU9575911.1"/>
    </source>
</evidence>